<evidence type="ECO:0000313" key="2">
    <source>
        <dbReference type="Proteomes" id="UP000217258"/>
    </source>
</evidence>
<reference evidence="1 2" key="1">
    <citation type="submission" date="2015-06" db="EMBL/GenBank/DDBJ databases">
        <authorList>
            <person name="Xie B.-B."/>
            <person name="Rong J.-C."/>
            <person name="Qin Q.-L."/>
            <person name="Zhang Y.-Z."/>
        </authorList>
    </citation>
    <scope>NUCLEOTIDE SEQUENCE [LARGE SCALE GENOMIC DNA]</scope>
    <source>
        <strain evidence="1 2">KMM 3549</strain>
    </source>
</reference>
<dbReference type="EMBL" id="CP011030">
    <property type="protein sequence ID" value="ATC89574.1"/>
    <property type="molecule type" value="Genomic_DNA"/>
</dbReference>
<dbReference type="Proteomes" id="UP000217258">
    <property type="component" value="Chromosome I"/>
</dbReference>
<evidence type="ECO:0000313" key="1">
    <source>
        <dbReference type="EMBL" id="ATC89574.1"/>
    </source>
</evidence>
<evidence type="ECO:0008006" key="3">
    <source>
        <dbReference type="Google" id="ProtNLM"/>
    </source>
</evidence>
<accession>A0ABN5BXR6</accession>
<gene>
    <name evidence="1" type="ORF">PISS_a0542</name>
</gene>
<protein>
    <recommendedName>
        <fullName evidence="3">Transposase</fullName>
    </recommendedName>
</protein>
<name>A0ABN5BXR6_9GAMM</name>
<proteinExistence type="predicted"/>
<keyword evidence="2" id="KW-1185">Reference proteome</keyword>
<organism evidence="1 2">
    <name type="scientific">Pseudoalteromonas issachenkonii</name>
    <dbReference type="NCBI Taxonomy" id="152297"/>
    <lineage>
        <taxon>Bacteria</taxon>
        <taxon>Pseudomonadati</taxon>
        <taxon>Pseudomonadota</taxon>
        <taxon>Gammaproteobacteria</taxon>
        <taxon>Alteromonadales</taxon>
        <taxon>Pseudoalteromonadaceae</taxon>
        <taxon>Pseudoalteromonas</taxon>
    </lineage>
</organism>
<sequence length="43" mass="4687">MTQNFDFNKALVKLQADKGLPGEDGAITLLIKQLTQAALKTEL</sequence>